<comment type="cofactor">
    <cofactor evidence="7">
        <name>[2Fe-2S] cluster</name>
        <dbReference type="ChEBI" id="CHEBI:190135"/>
    </cofactor>
    <text evidence="7">Binds 1 [2Fe-2S] cluster.</text>
</comment>
<dbReference type="GO" id="GO:0016491">
    <property type="term" value="F:oxidoreductase activity"/>
    <property type="evidence" value="ECO:0007669"/>
    <property type="project" value="InterPro"/>
</dbReference>
<keyword evidence="2 7" id="KW-0001">2Fe-2S</keyword>
<evidence type="ECO:0000256" key="2">
    <source>
        <dbReference type="ARBA" id="ARBA00022714"/>
    </source>
</evidence>
<evidence type="ECO:0000256" key="1">
    <source>
        <dbReference type="ARBA" id="ARBA00010643"/>
    </source>
</evidence>
<feature type="binding site" evidence="7">
    <location>
        <position position="91"/>
    </location>
    <ligand>
        <name>[2Fe-2S] cluster</name>
        <dbReference type="ChEBI" id="CHEBI:190135"/>
    </ligand>
</feature>
<dbReference type="CDD" id="cd03064">
    <property type="entry name" value="TRX_Fd_NuoE"/>
    <property type="match status" value="1"/>
</dbReference>
<dbReference type="AlphaFoldDB" id="C0JZZ3"/>
<dbReference type="Pfam" id="PF01257">
    <property type="entry name" value="2Fe-2S_thioredx"/>
    <property type="match status" value="1"/>
</dbReference>
<feature type="binding site" evidence="7">
    <location>
        <position position="127"/>
    </location>
    <ligand>
        <name>[2Fe-2S] cluster</name>
        <dbReference type="ChEBI" id="CHEBI:190135"/>
    </ligand>
</feature>
<feature type="binding site" evidence="7">
    <location>
        <position position="131"/>
    </location>
    <ligand>
        <name>[2Fe-2S] cluster</name>
        <dbReference type="ChEBI" id="CHEBI:190135"/>
    </ligand>
</feature>
<organism evidence="8">
    <name type="scientific">uncultured bacterium URE4</name>
    <dbReference type="NCBI Taxonomy" id="581112"/>
    <lineage>
        <taxon>Bacteria</taxon>
        <taxon>environmental samples</taxon>
    </lineage>
</organism>
<dbReference type="SUPFAM" id="SSF52833">
    <property type="entry name" value="Thioredoxin-like"/>
    <property type="match status" value="1"/>
</dbReference>
<protein>
    <submittedName>
        <fullName evidence="8">NADH:ubiquinone oxidoreductase subunit</fullName>
    </submittedName>
</protein>
<evidence type="ECO:0000256" key="5">
    <source>
        <dbReference type="ARBA" id="ARBA00023014"/>
    </source>
</evidence>
<comment type="cofactor">
    <cofactor evidence="6">
        <name>[2Fe-2S] cluster</name>
        <dbReference type="ChEBI" id="CHEBI:190135"/>
    </cofactor>
</comment>
<sequence length="161" mass="17488">MVGPKVKITEDNYLKIKDICASYNNNPGELINVLHKTQGTFGYLPEEVQQVVADCLGIPVGRVYGVVSFYSFFTMKPKGKYAISVCLGTACYVKGAEKILDALKSELKISEGGVTEDGKFSLDVLRCVGACGLAPVMTINGKTYGRLVPEHVKEILAEYAE</sequence>
<dbReference type="PANTHER" id="PTHR43342">
    <property type="entry name" value="NADH-QUINONE OXIDOREDUCTASE, E SUBUNIT"/>
    <property type="match status" value="1"/>
</dbReference>
<feature type="binding site" evidence="7">
    <location>
        <position position="86"/>
    </location>
    <ligand>
        <name>[2Fe-2S] cluster</name>
        <dbReference type="ChEBI" id="CHEBI:190135"/>
    </ligand>
</feature>
<evidence type="ECO:0000256" key="4">
    <source>
        <dbReference type="ARBA" id="ARBA00023004"/>
    </source>
</evidence>
<evidence type="ECO:0000256" key="6">
    <source>
        <dbReference type="ARBA" id="ARBA00034078"/>
    </source>
</evidence>
<dbReference type="GO" id="GO:0046872">
    <property type="term" value="F:metal ion binding"/>
    <property type="evidence" value="ECO:0007669"/>
    <property type="project" value="UniProtKB-KW"/>
</dbReference>
<dbReference type="InterPro" id="IPR028431">
    <property type="entry name" value="NADP_DH_HndA-like"/>
</dbReference>
<keyword evidence="8" id="KW-0830">Ubiquinone</keyword>
<dbReference type="PANTHER" id="PTHR43342:SF2">
    <property type="entry name" value="POTENTIAL NAD-REDUCING HYDROGENASE SUBUNIT"/>
    <property type="match status" value="1"/>
</dbReference>
<proteinExistence type="inferred from homology"/>
<comment type="similarity">
    <text evidence="1">Belongs to the complex I 24 kDa subunit family.</text>
</comment>
<keyword evidence="4 7" id="KW-0408">Iron</keyword>
<evidence type="ECO:0000256" key="3">
    <source>
        <dbReference type="ARBA" id="ARBA00022723"/>
    </source>
</evidence>
<evidence type="ECO:0000313" key="8">
    <source>
        <dbReference type="EMBL" id="ACM91023.1"/>
    </source>
</evidence>
<dbReference type="FunFam" id="1.10.10.1590:FF:000001">
    <property type="entry name" value="NADH-quinone oxidoreductase subunit E"/>
    <property type="match status" value="1"/>
</dbReference>
<dbReference type="InterPro" id="IPR036249">
    <property type="entry name" value="Thioredoxin-like_sf"/>
</dbReference>
<keyword evidence="3 7" id="KW-0479">Metal-binding</keyword>
<dbReference type="InterPro" id="IPR002023">
    <property type="entry name" value="NuoE-like"/>
</dbReference>
<evidence type="ECO:0000256" key="7">
    <source>
        <dbReference type="PIRSR" id="PIRSR000216-1"/>
    </source>
</evidence>
<name>C0JZZ3_9BACT</name>
<reference evidence="8" key="1">
    <citation type="submission" date="2008-11" db="EMBL/GenBank/DDBJ databases">
        <title>Isolation and characterization of a fructose-1,6-bisphosphatase in Bacteroides sp. from a rumen metagenomic library.</title>
        <authorList>
            <person name="Wang J."/>
            <person name="Liu K."/>
            <person name="Zhao S."/>
            <person name="Bu D."/>
            <person name="Li D."/>
            <person name="Yu P."/>
            <person name="Wei H."/>
            <person name="Zhou L."/>
        </authorList>
    </citation>
    <scope>NUCLEOTIDE SEQUENCE</scope>
</reference>
<dbReference type="Gene3D" id="3.40.30.10">
    <property type="entry name" value="Glutaredoxin"/>
    <property type="match status" value="1"/>
</dbReference>
<dbReference type="NCBIfam" id="NF005722">
    <property type="entry name" value="PRK07539.1-2"/>
    <property type="match status" value="1"/>
</dbReference>
<keyword evidence="5 7" id="KW-0411">Iron-sulfur</keyword>
<dbReference type="EMBL" id="FJ529691">
    <property type="protein sequence ID" value="ACM91023.1"/>
    <property type="molecule type" value="Genomic_DNA"/>
</dbReference>
<dbReference type="PIRSF" id="PIRSF000216">
    <property type="entry name" value="NADH_DH_24kDa"/>
    <property type="match status" value="1"/>
</dbReference>
<dbReference type="Gene3D" id="1.10.10.1590">
    <property type="entry name" value="NADH-quinone oxidoreductase subunit E"/>
    <property type="match status" value="1"/>
</dbReference>
<dbReference type="InterPro" id="IPR041921">
    <property type="entry name" value="NuoE_N"/>
</dbReference>
<dbReference type="InterPro" id="IPR042128">
    <property type="entry name" value="NuoE_dom"/>
</dbReference>
<accession>C0JZZ3</accession>
<dbReference type="FunFam" id="3.40.30.10:FF:000015">
    <property type="entry name" value="NADH-quinone oxidoreductase subunit E"/>
    <property type="match status" value="1"/>
</dbReference>
<dbReference type="GO" id="GO:0051537">
    <property type="term" value="F:2 iron, 2 sulfur cluster binding"/>
    <property type="evidence" value="ECO:0007669"/>
    <property type="project" value="UniProtKB-KW"/>
</dbReference>